<organism evidence="2 3">
    <name type="scientific">Channa striata</name>
    <name type="common">Snakehead murrel</name>
    <name type="synonym">Ophicephalus striatus</name>
    <dbReference type="NCBI Taxonomy" id="64152"/>
    <lineage>
        <taxon>Eukaryota</taxon>
        <taxon>Metazoa</taxon>
        <taxon>Chordata</taxon>
        <taxon>Craniata</taxon>
        <taxon>Vertebrata</taxon>
        <taxon>Euteleostomi</taxon>
        <taxon>Actinopterygii</taxon>
        <taxon>Neopterygii</taxon>
        <taxon>Teleostei</taxon>
        <taxon>Neoteleostei</taxon>
        <taxon>Acanthomorphata</taxon>
        <taxon>Anabantaria</taxon>
        <taxon>Anabantiformes</taxon>
        <taxon>Channoidei</taxon>
        <taxon>Channidae</taxon>
        <taxon>Channa</taxon>
    </lineage>
</organism>
<evidence type="ECO:0000256" key="1">
    <source>
        <dbReference type="SAM" id="MobiDB-lite"/>
    </source>
</evidence>
<name>A0AA88NH19_CHASR</name>
<proteinExistence type="predicted"/>
<evidence type="ECO:0000313" key="3">
    <source>
        <dbReference type="Proteomes" id="UP001187415"/>
    </source>
</evidence>
<dbReference type="EMBL" id="JAUPFM010000003">
    <property type="protein sequence ID" value="KAK2857062.1"/>
    <property type="molecule type" value="Genomic_DNA"/>
</dbReference>
<evidence type="ECO:0000313" key="2">
    <source>
        <dbReference type="EMBL" id="KAK2857062.1"/>
    </source>
</evidence>
<comment type="caution">
    <text evidence="2">The sequence shown here is derived from an EMBL/GenBank/DDBJ whole genome shotgun (WGS) entry which is preliminary data.</text>
</comment>
<accession>A0AA88NH19</accession>
<dbReference type="Proteomes" id="UP001187415">
    <property type="component" value="Unassembled WGS sequence"/>
</dbReference>
<gene>
    <name evidence="2" type="ORF">Q5P01_005797</name>
</gene>
<sequence>MVGDRDRGRSVLRGLPVTSSAAARRPAASSGQLSQQAVVSGSSYQGDSMSAQPHGAAEDRRGRRGEASRESDASPEDILVFSGPGPL</sequence>
<dbReference type="AlphaFoldDB" id="A0AA88NH19"/>
<reference evidence="2" key="1">
    <citation type="submission" date="2023-07" db="EMBL/GenBank/DDBJ databases">
        <title>Chromosome-level Genome Assembly of Striped Snakehead (Channa striata).</title>
        <authorList>
            <person name="Liu H."/>
        </authorList>
    </citation>
    <scope>NUCLEOTIDE SEQUENCE</scope>
    <source>
        <strain evidence="2">Gz</strain>
        <tissue evidence="2">Muscle</tissue>
    </source>
</reference>
<feature type="compositionally biased region" description="Basic and acidic residues" evidence="1">
    <location>
        <begin position="56"/>
        <end position="72"/>
    </location>
</feature>
<feature type="region of interest" description="Disordered" evidence="1">
    <location>
        <begin position="1"/>
        <end position="87"/>
    </location>
</feature>
<protein>
    <submittedName>
        <fullName evidence="2">Uncharacterized protein</fullName>
    </submittedName>
</protein>
<feature type="compositionally biased region" description="Polar residues" evidence="1">
    <location>
        <begin position="31"/>
        <end position="51"/>
    </location>
</feature>
<keyword evidence="3" id="KW-1185">Reference proteome</keyword>
<feature type="compositionally biased region" description="Low complexity" evidence="1">
    <location>
        <begin position="19"/>
        <end position="30"/>
    </location>
</feature>